<comment type="caution">
    <text evidence="1">The sequence shown here is derived from an EMBL/GenBank/DDBJ whole genome shotgun (WGS) entry which is preliminary data.</text>
</comment>
<dbReference type="InterPro" id="IPR011008">
    <property type="entry name" value="Dimeric_a/b-barrel"/>
</dbReference>
<organism evidence="1 2">
    <name type="scientific">Colletotrichum plurivorum</name>
    <dbReference type="NCBI Taxonomy" id="2175906"/>
    <lineage>
        <taxon>Eukaryota</taxon>
        <taxon>Fungi</taxon>
        <taxon>Dikarya</taxon>
        <taxon>Ascomycota</taxon>
        <taxon>Pezizomycotina</taxon>
        <taxon>Sordariomycetes</taxon>
        <taxon>Hypocreomycetidae</taxon>
        <taxon>Glomerellales</taxon>
        <taxon>Glomerellaceae</taxon>
        <taxon>Colletotrichum</taxon>
        <taxon>Colletotrichum orchidearum species complex</taxon>
    </lineage>
</organism>
<proteinExistence type="predicted"/>
<name>A0A8H6JY27_9PEZI</name>
<dbReference type="Proteomes" id="UP000654918">
    <property type="component" value="Unassembled WGS sequence"/>
</dbReference>
<evidence type="ECO:0008006" key="3">
    <source>
        <dbReference type="Google" id="ProtNLM"/>
    </source>
</evidence>
<reference evidence="1" key="1">
    <citation type="journal article" date="2020" name="Phytopathology">
        <title>Genome Sequence Resources of Colletotrichum truncatum, C. plurivorum, C. musicola, and C. sojae: Four Species Pathogenic to Soybean (Glycine max).</title>
        <authorList>
            <person name="Rogerio F."/>
            <person name="Boufleur T.R."/>
            <person name="Ciampi-Guillardi M."/>
            <person name="Sukno S.A."/>
            <person name="Thon M.R."/>
            <person name="Massola Junior N.S."/>
            <person name="Baroncelli R."/>
        </authorList>
    </citation>
    <scope>NUCLEOTIDE SEQUENCE</scope>
    <source>
        <strain evidence="1">LFN00145</strain>
    </source>
</reference>
<accession>A0A8H6JY27</accession>
<protein>
    <recommendedName>
        <fullName evidence="3">ABM domain-containing protein</fullName>
    </recommendedName>
</protein>
<dbReference type="SUPFAM" id="SSF54909">
    <property type="entry name" value="Dimeric alpha+beta barrel"/>
    <property type="match status" value="1"/>
</dbReference>
<keyword evidence="2" id="KW-1185">Reference proteome</keyword>
<dbReference type="Gene3D" id="3.30.70.100">
    <property type="match status" value="1"/>
</dbReference>
<evidence type="ECO:0000313" key="2">
    <source>
        <dbReference type="Proteomes" id="UP000654918"/>
    </source>
</evidence>
<sequence>MARVKRSAHKSVKRLISWTRFHLPQEQEWPTWSVDHDDVHVGPLAGVEGWWTASLGRMVDNPEQAVYIIEWTSLDDLKNFQSSPACAEFLRNLPEHDDSEASVESGSALSRLIVDDASSTSPPVASRFLTFKHALEGAPTREVEGRVTLTAFMVPGKVDNVALMWHDHFKGPFETFLPRGSAFMAHASGFRYSWASVWFWLLTEDRWVEKTFGKLGDNENQGRTIFCRFQLWPSKYGATPEHEAASAADPQARESWARAAARVMPPATTWAQERWDIRGVPRVYPPEPEFDPEEDPEYAREQQRLMKEYLEFHGFNPGERSQGS</sequence>
<evidence type="ECO:0000313" key="1">
    <source>
        <dbReference type="EMBL" id="KAF6821158.1"/>
    </source>
</evidence>
<dbReference type="AlphaFoldDB" id="A0A8H6JY27"/>
<dbReference type="EMBL" id="WIGO01000263">
    <property type="protein sequence ID" value="KAF6821158.1"/>
    <property type="molecule type" value="Genomic_DNA"/>
</dbReference>
<gene>
    <name evidence="1" type="ORF">CPLU01_12585</name>
</gene>